<feature type="region of interest" description="Disordered" evidence="1">
    <location>
        <begin position="194"/>
        <end position="223"/>
    </location>
</feature>
<dbReference type="SUPFAM" id="SSF56112">
    <property type="entry name" value="Protein kinase-like (PK-like)"/>
    <property type="match status" value="1"/>
</dbReference>
<evidence type="ECO:0000313" key="3">
    <source>
        <dbReference type="Proteomes" id="UP000193411"/>
    </source>
</evidence>
<protein>
    <recommendedName>
        <fullName evidence="4">Protein kinase domain-containing protein</fullName>
    </recommendedName>
</protein>
<evidence type="ECO:0008006" key="4">
    <source>
        <dbReference type="Google" id="ProtNLM"/>
    </source>
</evidence>
<dbReference type="InterPro" id="IPR011009">
    <property type="entry name" value="Kinase-like_dom_sf"/>
</dbReference>
<keyword evidence="3" id="KW-1185">Reference proteome</keyword>
<evidence type="ECO:0000313" key="2">
    <source>
        <dbReference type="EMBL" id="ORZ30729.1"/>
    </source>
</evidence>
<dbReference type="AlphaFoldDB" id="A0A1Y2H845"/>
<reference evidence="2 3" key="1">
    <citation type="submission" date="2016-07" db="EMBL/GenBank/DDBJ databases">
        <title>Pervasive Adenine N6-methylation of Active Genes in Fungi.</title>
        <authorList>
            <consortium name="DOE Joint Genome Institute"/>
            <person name="Mondo S.J."/>
            <person name="Dannebaum R.O."/>
            <person name="Kuo R.C."/>
            <person name="Labutti K."/>
            <person name="Haridas S."/>
            <person name="Kuo A."/>
            <person name="Salamov A."/>
            <person name="Ahrendt S.R."/>
            <person name="Lipzen A."/>
            <person name="Sullivan W."/>
            <person name="Andreopoulos W.B."/>
            <person name="Clum A."/>
            <person name="Lindquist E."/>
            <person name="Daum C."/>
            <person name="Ramamoorthy G.K."/>
            <person name="Gryganskyi A."/>
            <person name="Culley D."/>
            <person name="Magnuson J.K."/>
            <person name="James T.Y."/>
            <person name="O'Malley M.A."/>
            <person name="Stajich J.E."/>
            <person name="Spatafora J.W."/>
            <person name="Visel A."/>
            <person name="Grigoriev I.V."/>
        </authorList>
    </citation>
    <scope>NUCLEOTIDE SEQUENCE [LARGE SCALE GENOMIC DNA]</scope>
    <source>
        <strain evidence="2 3">PL171</strain>
    </source>
</reference>
<sequence>MWDEDADDWELPGATSKRIKTSEWEAKTCPHLESFSADARDFVARLLIKDPAQRMTVMEASKHPWLTSRQSTINTIESPNVNVAIRRTEPLLAGTPMANDLSMLEAATKAGRTSGLSHFRLALQRHAANPMLQPLVGNVCKTFAWDPSTLGMTTTPVSAPPSELASQPVAHAPLAQPKASKRFKIKLVLGPRPSHQLSHVSKPATTSAAPPEQLTPLSGHGEQHDSTYITAFPFQRHWPRSQSWVLQCQRLQRMSPTTLI</sequence>
<accession>A0A1Y2H845</accession>
<proteinExistence type="predicted"/>
<comment type="caution">
    <text evidence="2">The sequence shown here is derived from an EMBL/GenBank/DDBJ whole genome shotgun (WGS) entry which is preliminary data.</text>
</comment>
<organism evidence="2 3">
    <name type="scientific">Catenaria anguillulae PL171</name>
    <dbReference type="NCBI Taxonomy" id="765915"/>
    <lineage>
        <taxon>Eukaryota</taxon>
        <taxon>Fungi</taxon>
        <taxon>Fungi incertae sedis</taxon>
        <taxon>Blastocladiomycota</taxon>
        <taxon>Blastocladiomycetes</taxon>
        <taxon>Blastocladiales</taxon>
        <taxon>Catenariaceae</taxon>
        <taxon>Catenaria</taxon>
    </lineage>
</organism>
<dbReference type="Gene3D" id="1.10.510.10">
    <property type="entry name" value="Transferase(Phosphotransferase) domain 1"/>
    <property type="match status" value="1"/>
</dbReference>
<feature type="compositionally biased region" description="Polar residues" evidence="1">
    <location>
        <begin position="195"/>
        <end position="208"/>
    </location>
</feature>
<name>A0A1Y2H845_9FUNG</name>
<evidence type="ECO:0000256" key="1">
    <source>
        <dbReference type="SAM" id="MobiDB-lite"/>
    </source>
</evidence>
<gene>
    <name evidence="2" type="ORF">BCR44DRAFT_179182</name>
</gene>
<dbReference type="Proteomes" id="UP000193411">
    <property type="component" value="Unassembled WGS sequence"/>
</dbReference>
<dbReference type="EMBL" id="MCFL01000076">
    <property type="protein sequence ID" value="ORZ30729.1"/>
    <property type="molecule type" value="Genomic_DNA"/>
</dbReference>
<dbReference type="OrthoDB" id="9948461at2759"/>